<sequence>MLFNNLRDRFFQLSLLTFVMGFGVSHPANALDFNLTWTGTDAFGAGTSSLTGTFSGVDLDSDGVLEGGNLSGGNEVTAFDITFSNTNEGTLATYNLSQLLSFNPSFNFNYDIASGNVLQSGNANSSTGFAIGDGDLGYLLDTTAGSGISFTDFNNFTANDQFGTLSATAVPFEFSPMLSLGILGAAFAIRKRYRQEQVKTKAMSQIE</sequence>
<evidence type="ECO:0000313" key="2">
    <source>
        <dbReference type="EMBL" id="WZB87116.1"/>
    </source>
</evidence>
<protein>
    <recommendedName>
        <fullName evidence="4">PEP-CTERM protein-sorting domain-containing protein</fullName>
    </recommendedName>
</protein>
<gene>
    <name evidence="2" type="ORF">WJM97_17255</name>
</gene>
<organism evidence="2 3">
    <name type="scientific">Okeanomitos corallinicola TIOX110</name>
    <dbReference type="NCBI Taxonomy" id="3133117"/>
    <lineage>
        <taxon>Bacteria</taxon>
        <taxon>Bacillati</taxon>
        <taxon>Cyanobacteriota</taxon>
        <taxon>Cyanophyceae</taxon>
        <taxon>Nostocales</taxon>
        <taxon>Aphanizomenonaceae</taxon>
        <taxon>Okeanomitos</taxon>
    </lineage>
</organism>
<dbReference type="RefSeq" id="WP_353930030.1">
    <property type="nucleotide sequence ID" value="NZ_CP150886.1"/>
</dbReference>
<evidence type="ECO:0000256" key="1">
    <source>
        <dbReference type="SAM" id="SignalP"/>
    </source>
</evidence>
<evidence type="ECO:0008006" key="4">
    <source>
        <dbReference type="Google" id="ProtNLM"/>
    </source>
</evidence>
<accession>A0ABZ2UPR2</accession>
<reference evidence="2 3" key="1">
    <citation type="submission" date="2024-04" db="EMBL/GenBank/DDBJ databases">
        <title>Okeanomitos corallinicola gen. &amp; sp. nov. (Nostocales, Cyanobacteria), a new toxic marine heterocyst-forming cyanobacterium from a coral reef.</title>
        <authorList>
            <person name="Li H."/>
            <person name="Li R."/>
            <person name="Kang J."/>
            <person name="Hii K.S."/>
            <person name="Mohamed H.F."/>
            <person name="Xu X."/>
            <person name="Luo Z."/>
        </authorList>
    </citation>
    <scope>NUCLEOTIDE SEQUENCE [LARGE SCALE GENOMIC DNA]</scope>
    <source>
        <strain evidence="2 3">TIOX110</strain>
    </source>
</reference>
<feature type="signal peptide" evidence="1">
    <location>
        <begin position="1"/>
        <end position="30"/>
    </location>
</feature>
<name>A0ABZ2UPR2_9CYAN</name>
<dbReference type="EMBL" id="CP150886">
    <property type="protein sequence ID" value="WZB87116.1"/>
    <property type="molecule type" value="Genomic_DNA"/>
</dbReference>
<proteinExistence type="predicted"/>
<feature type="chain" id="PRO_5047157268" description="PEP-CTERM protein-sorting domain-containing protein" evidence="1">
    <location>
        <begin position="31"/>
        <end position="207"/>
    </location>
</feature>
<keyword evidence="1" id="KW-0732">Signal</keyword>
<keyword evidence="3" id="KW-1185">Reference proteome</keyword>
<evidence type="ECO:0000313" key="3">
    <source>
        <dbReference type="Proteomes" id="UP001483337"/>
    </source>
</evidence>
<dbReference type="Proteomes" id="UP001483337">
    <property type="component" value="Chromosome"/>
</dbReference>